<dbReference type="InterPro" id="IPR013563">
    <property type="entry name" value="Oligopep_ABC_C"/>
</dbReference>
<protein>
    <recommendedName>
        <fullName evidence="12">Nickel import system ATP-binding protein NikD</fullName>
        <ecNumber evidence="11">7.2.2.11</ecNumber>
    </recommendedName>
</protein>
<evidence type="ECO:0000256" key="13">
    <source>
        <dbReference type="ARBA" id="ARBA00048610"/>
    </source>
</evidence>
<keyword evidence="7" id="KW-1278">Translocase</keyword>
<accession>A0ABR6L9Q6</accession>
<name>A0ABR6L9Q6_9HYPH</name>
<feature type="domain" description="ABC transporter" evidence="14">
    <location>
        <begin position="59"/>
        <end position="310"/>
    </location>
</feature>
<gene>
    <name evidence="15" type="ORF">GGQ99_005152</name>
</gene>
<dbReference type="SMART" id="SM00382">
    <property type="entry name" value="AAA"/>
    <property type="match status" value="1"/>
</dbReference>
<evidence type="ECO:0000256" key="9">
    <source>
        <dbReference type="ARBA" id="ARBA00023136"/>
    </source>
</evidence>
<dbReference type="PANTHER" id="PTHR43297:SF13">
    <property type="entry name" value="NICKEL ABC TRANSPORTER, ATP-BINDING PROTEIN"/>
    <property type="match status" value="1"/>
</dbReference>
<keyword evidence="9" id="KW-0472">Membrane</keyword>
<evidence type="ECO:0000256" key="5">
    <source>
        <dbReference type="ARBA" id="ARBA00022741"/>
    </source>
</evidence>
<dbReference type="EC" id="7.2.2.11" evidence="11"/>
<dbReference type="InterPro" id="IPR003593">
    <property type="entry name" value="AAA+_ATPase"/>
</dbReference>
<comment type="similarity">
    <text evidence="2">Belongs to the ABC transporter superfamily.</text>
</comment>
<dbReference type="InterPro" id="IPR017871">
    <property type="entry name" value="ABC_transporter-like_CS"/>
</dbReference>
<dbReference type="InterPro" id="IPR027417">
    <property type="entry name" value="P-loop_NTPase"/>
</dbReference>
<proteinExistence type="inferred from homology"/>
<evidence type="ECO:0000256" key="1">
    <source>
        <dbReference type="ARBA" id="ARBA00004417"/>
    </source>
</evidence>
<keyword evidence="16" id="KW-1185">Reference proteome</keyword>
<comment type="subunit">
    <text evidence="10">The complex is composed of two ATP-binding proteins (NikD and NikE), two transmembrane proteins (NikB and NikC) and a solute-binding protein (NikA).</text>
</comment>
<comment type="catalytic activity">
    <reaction evidence="13">
        <text>Ni(2+)(out) + ATP + H2O = Ni(2+)(in) + ADP + phosphate + H(+)</text>
        <dbReference type="Rhea" id="RHEA:15557"/>
        <dbReference type="ChEBI" id="CHEBI:15377"/>
        <dbReference type="ChEBI" id="CHEBI:15378"/>
        <dbReference type="ChEBI" id="CHEBI:30616"/>
        <dbReference type="ChEBI" id="CHEBI:43474"/>
        <dbReference type="ChEBI" id="CHEBI:49786"/>
        <dbReference type="ChEBI" id="CHEBI:456216"/>
        <dbReference type="EC" id="7.2.2.11"/>
    </reaction>
    <physiologicalReaction direction="left-to-right" evidence="13">
        <dbReference type="Rhea" id="RHEA:15558"/>
    </physiologicalReaction>
</comment>
<keyword evidence="6 15" id="KW-0067">ATP-binding</keyword>
<evidence type="ECO:0000256" key="6">
    <source>
        <dbReference type="ARBA" id="ARBA00022840"/>
    </source>
</evidence>
<evidence type="ECO:0000313" key="16">
    <source>
        <dbReference type="Proteomes" id="UP000539538"/>
    </source>
</evidence>
<dbReference type="Pfam" id="PF00005">
    <property type="entry name" value="ABC_tran"/>
    <property type="match status" value="1"/>
</dbReference>
<dbReference type="Pfam" id="PF08352">
    <property type="entry name" value="oligo_HPY"/>
    <property type="match status" value="1"/>
</dbReference>
<dbReference type="GO" id="GO:0005524">
    <property type="term" value="F:ATP binding"/>
    <property type="evidence" value="ECO:0007669"/>
    <property type="project" value="UniProtKB-KW"/>
</dbReference>
<evidence type="ECO:0000256" key="8">
    <source>
        <dbReference type="ARBA" id="ARBA00023065"/>
    </source>
</evidence>
<organism evidence="15 16">
    <name type="scientific">Aminobacter niigataensis</name>
    <dbReference type="NCBI Taxonomy" id="83265"/>
    <lineage>
        <taxon>Bacteria</taxon>
        <taxon>Pseudomonadati</taxon>
        <taxon>Pseudomonadota</taxon>
        <taxon>Alphaproteobacteria</taxon>
        <taxon>Hyphomicrobiales</taxon>
        <taxon>Phyllobacteriaceae</taxon>
        <taxon>Aminobacter</taxon>
    </lineage>
</organism>
<evidence type="ECO:0000256" key="11">
    <source>
        <dbReference type="ARBA" id="ARBA00039098"/>
    </source>
</evidence>
<dbReference type="SUPFAM" id="SSF52540">
    <property type="entry name" value="P-loop containing nucleoside triphosphate hydrolases"/>
    <property type="match status" value="1"/>
</dbReference>
<dbReference type="EMBL" id="JACHOT010000013">
    <property type="protein sequence ID" value="MBB4653361.1"/>
    <property type="molecule type" value="Genomic_DNA"/>
</dbReference>
<evidence type="ECO:0000256" key="4">
    <source>
        <dbReference type="ARBA" id="ARBA00022475"/>
    </source>
</evidence>
<dbReference type="Proteomes" id="UP000539538">
    <property type="component" value="Unassembled WGS sequence"/>
</dbReference>
<dbReference type="PANTHER" id="PTHR43297">
    <property type="entry name" value="OLIGOPEPTIDE TRANSPORT ATP-BINDING PROTEIN APPD"/>
    <property type="match status" value="1"/>
</dbReference>
<comment type="subcellular location">
    <subcellularLocation>
        <location evidence="1">Cell inner membrane</location>
        <topology evidence="1">Peripheral membrane protein</topology>
    </subcellularLocation>
</comment>
<keyword evidence="5" id="KW-0547">Nucleotide-binding</keyword>
<dbReference type="PROSITE" id="PS50893">
    <property type="entry name" value="ABC_TRANSPORTER_2"/>
    <property type="match status" value="1"/>
</dbReference>
<dbReference type="InterPro" id="IPR003439">
    <property type="entry name" value="ABC_transporter-like_ATP-bd"/>
</dbReference>
<keyword evidence="8" id="KW-0406">Ion transport</keyword>
<evidence type="ECO:0000256" key="10">
    <source>
        <dbReference type="ARBA" id="ARBA00038669"/>
    </source>
</evidence>
<dbReference type="NCBIfam" id="TIGR01727">
    <property type="entry name" value="oligo_HPY"/>
    <property type="match status" value="1"/>
</dbReference>
<dbReference type="CDD" id="cd03257">
    <property type="entry name" value="ABC_NikE_OppD_transporters"/>
    <property type="match status" value="1"/>
</dbReference>
<reference evidence="15 16" key="1">
    <citation type="submission" date="2020-08" db="EMBL/GenBank/DDBJ databases">
        <title>Genomic Encyclopedia of Type Strains, Phase IV (KMG-IV): sequencing the most valuable type-strain genomes for metagenomic binning, comparative biology and taxonomic classification.</title>
        <authorList>
            <person name="Goeker M."/>
        </authorList>
    </citation>
    <scope>NUCLEOTIDE SEQUENCE [LARGE SCALE GENOMIC DNA]</scope>
    <source>
        <strain evidence="15 16">DSM 7050</strain>
    </source>
</reference>
<evidence type="ECO:0000259" key="14">
    <source>
        <dbReference type="PROSITE" id="PS50893"/>
    </source>
</evidence>
<evidence type="ECO:0000256" key="7">
    <source>
        <dbReference type="ARBA" id="ARBA00022967"/>
    </source>
</evidence>
<evidence type="ECO:0000256" key="2">
    <source>
        <dbReference type="ARBA" id="ARBA00005417"/>
    </source>
</evidence>
<evidence type="ECO:0000313" key="15">
    <source>
        <dbReference type="EMBL" id="MBB4653361.1"/>
    </source>
</evidence>
<sequence>MTVSVHVSAGVTSKATLPVSNLQKNEALVTNASVPNSHESLTAQAISGDTMLVEKKSIMTISDLSVVFPAYGKAPNRVLKHISLDIPSGEILGLVGESGSGKTTLARAIMGMVPAPGIVESGRIILDELDLSTLDDKVLRAVRGKELSMMVPNPRSELSPLLTVGKQISNVAYQHLGLTRKEADAKALAMLKAVQIPDVERRFNAYPHELSGGMAQRVIIAIALMCSPRFIISDDATSGLDVTVQAQVLDLMNTLVRDRGASMLFVTRDIGVTAHFCNRLAVMYGGEIVEIADTNSFFARPAHPYSVMLLSAFSHNPTLRAKWTKNPEEVSAQVAVEGCPFRHRCVRAREKCEVEHPGLTKFRERHEVRCHYPVGGRA</sequence>
<dbReference type="InterPro" id="IPR050388">
    <property type="entry name" value="ABC_Ni/Peptide_Import"/>
</dbReference>
<comment type="caution">
    <text evidence="15">The sequence shown here is derived from an EMBL/GenBank/DDBJ whole genome shotgun (WGS) entry which is preliminary data.</text>
</comment>
<evidence type="ECO:0000256" key="3">
    <source>
        <dbReference type="ARBA" id="ARBA00022448"/>
    </source>
</evidence>
<keyword evidence="4" id="KW-1003">Cell membrane</keyword>
<evidence type="ECO:0000256" key="12">
    <source>
        <dbReference type="ARBA" id="ARBA00044143"/>
    </source>
</evidence>
<dbReference type="PROSITE" id="PS00211">
    <property type="entry name" value="ABC_TRANSPORTER_1"/>
    <property type="match status" value="1"/>
</dbReference>
<dbReference type="Gene3D" id="3.40.50.300">
    <property type="entry name" value="P-loop containing nucleotide triphosphate hydrolases"/>
    <property type="match status" value="1"/>
</dbReference>
<keyword evidence="3" id="KW-0813">Transport</keyword>